<dbReference type="EMBL" id="GL732531">
    <property type="protein sequence ID" value="EFX85773.1"/>
    <property type="molecule type" value="Genomic_DNA"/>
</dbReference>
<feature type="transmembrane region" description="Helical" evidence="11">
    <location>
        <begin position="196"/>
        <end position="218"/>
    </location>
</feature>
<dbReference type="Gene3D" id="1.10.287.70">
    <property type="match status" value="1"/>
</dbReference>
<keyword evidence="3" id="KW-1003">Cell membrane</keyword>
<name>E9G3H0_DAPPU</name>
<dbReference type="PANTHER" id="PTHR42643">
    <property type="entry name" value="IONOTROPIC RECEPTOR 20A-RELATED"/>
    <property type="match status" value="1"/>
</dbReference>
<dbReference type="OMA" id="THEAAFY"/>
<feature type="domain" description="Ionotropic glutamate receptor C-terminal" evidence="12">
    <location>
        <begin position="111"/>
        <end position="407"/>
    </location>
</feature>
<dbReference type="HOGENOM" id="CLU_007257_4_0_1"/>
<dbReference type="GO" id="GO:0038023">
    <property type="term" value="F:signaling receptor activity"/>
    <property type="evidence" value="ECO:0007669"/>
    <property type="project" value="InterPro"/>
</dbReference>
<protein>
    <recommendedName>
        <fullName evidence="12">Ionotropic glutamate receptor C-terminal domain-containing protein</fullName>
    </recommendedName>
</protein>
<evidence type="ECO:0000256" key="11">
    <source>
        <dbReference type="SAM" id="Phobius"/>
    </source>
</evidence>
<evidence type="ECO:0000256" key="4">
    <source>
        <dbReference type="ARBA" id="ARBA00022692"/>
    </source>
</evidence>
<keyword evidence="6 11" id="KW-0472">Membrane</keyword>
<dbReference type="AlphaFoldDB" id="E9G3H0"/>
<dbReference type="Proteomes" id="UP000000305">
    <property type="component" value="Unassembled WGS sequence"/>
</dbReference>
<evidence type="ECO:0000313" key="14">
    <source>
        <dbReference type="Proteomes" id="UP000000305"/>
    </source>
</evidence>
<dbReference type="FunCoup" id="E9G3H0">
    <property type="interactions" value="63"/>
</dbReference>
<dbReference type="InterPro" id="IPR052192">
    <property type="entry name" value="Insect_Ionotropic_Sensory_Rcpt"/>
</dbReference>
<dbReference type="SUPFAM" id="SSF53850">
    <property type="entry name" value="Periplasmic binding protein-like II"/>
    <property type="match status" value="1"/>
</dbReference>
<feature type="disulfide bond" evidence="10">
    <location>
        <begin position="319"/>
        <end position="377"/>
    </location>
</feature>
<dbReference type="InterPro" id="IPR001508">
    <property type="entry name" value="Iono_Glu_rcpt_met"/>
</dbReference>
<comment type="subcellular location">
    <subcellularLocation>
        <location evidence="1">Cell membrane</location>
        <topology evidence="1">Multi-pass membrane protein</topology>
    </subcellularLocation>
</comment>
<evidence type="ECO:0000256" key="8">
    <source>
        <dbReference type="ARBA" id="ARBA00023180"/>
    </source>
</evidence>
<evidence type="ECO:0000256" key="2">
    <source>
        <dbReference type="ARBA" id="ARBA00008685"/>
    </source>
</evidence>
<evidence type="ECO:0000259" key="12">
    <source>
        <dbReference type="Pfam" id="PF00060"/>
    </source>
</evidence>
<proteinExistence type="inferred from homology"/>
<dbReference type="KEGG" id="dpx:DAPPUDRAFT_313560"/>
<feature type="site" description="Crucial to convey clamshell closure to channel opening" evidence="9">
    <location>
        <position position="232"/>
    </location>
</feature>
<keyword evidence="7" id="KW-0675">Receptor</keyword>
<keyword evidence="8" id="KW-0325">Glycoprotein</keyword>
<dbReference type="PANTHER" id="PTHR42643:SF24">
    <property type="entry name" value="IONOTROPIC RECEPTOR 60A"/>
    <property type="match status" value="1"/>
</dbReference>
<feature type="transmembrane region" description="Helical" evidence="11">
    <location>
        <begin position="110"/>
        <end position="134"/>
    </location>
</feature>
<keyword evidence="5 11" id="KW-1133">Transmembrane helix</keyword>
<evidence type="ECO:0000256" key="10">
    <source>
        <dbReference type="PIRSR" id="PIRSR601508-3"/>
    </source>
</evidence>
<feature type="transmembrane region" description="Helical" evidence="11">
    <location>
        <begin position="166"/>
        <end position="184"/>
    </location>
</feature>
<dbReference type="PhylomeDB" id="E9G3H0"/>
<dbReference type="InParanoid" id="E9G3H0"/>
<evidence type="ECO:0000256" key="5">
    <source>
        <dbReference type="ARBA" id="ARBA00022989"/>
    </source>
</evidence>
<feature type="transmembrane region" description="Helical" evidence="11">
    <location>
        <begin position="399"/>
        <end position="421"/>
    </location>
</feature>
<keyword evidence="14" id="KW-1185">Reference proteome</keyword>
<dbReference type="GO" id="GO:0005886">
    <property type="term" value="C:plasma membrane"/>
    <property type="evidence" value="ECO:0007669"/>
    <property type="project" value="UniProtKB-SubCell"/>
</dbReference>
<keyword evidence="10" id="KW-1015">Disulfide bond</keyword>
<dbReference type="FunFam" id="1.10.287.70:FF:000211">
    <property type="entry name" value="Uncharacterized protein"/>
    <property type="match status" value="1"/>
</dbReference>
<evidence type="ECO:0000256" key="6">
    <source>
        <dbReference type="ARBA" id="ARBA00023136"/>
    </source>
</evidence>
<dbReference type="Pfam" id="PF00060">
    <property type="entry name" value="Lig_chan"/>
    <property type="match status" value="1"/>
</dbReference>
<evidence type="ECO:0000313" key="13">
    <source>
        <dbReference type="EMBL" id="EFX85773.1"/>
    </source>
</evidence>
<dbReference type="eggNOG" id="KOG1052">
    <property type="taxonomic scope" value="Eukaryota"/>
</dbReference>
<evidence type="ECO:0000256" key="7">
    <source>
        <dbReference type="ARBA" id="ARBA00023170"/>
    </source>
</evidence>
<reference evidence="13 14" key="1">
    <citation type="journal article" date="2011" name="Science">
        <title>The ecoresponsive genome of Daphnia pulex.</title>
        <authorList>
            <person name="Colbourne J.K."/>
            <person name="Pfrender M.E."/>
            <person name="Gilbert D."/>
            <person name="Thomas W.K."/>
            <person name="Tucker A."/>
            <person name="Oakley T.H."/>
            <person name="Tokishita S."/>
            <person name="Aerts A."/>
            <person name="Arnold G.J."/>
            <person name="Basu M.K."/>
            <person name="Bauer D.J."/>
            <person name="Caceres C.E."/>
            <person name="Carmel L."/>
            <person name="Casola C."/>
            <person name="Choi J.H."/>
            <person name="Detter J.C."/>
            <person name="Dong Q."/>
            <person name="Dusheyko S."/>
            <person name="Eads B.D."/>
            <person name="Frohlich T."/>
            <person name="Geiler-Samerotte K.A."/>
            <person name="Gerlach D."/>
            <person name="Hatcher P."/>
            <person name="Jogdeo S."/>
            <person name="Krijgsveld J."/>
            <person name="Kriventseva E.V."/>
            <person name="Kultz D."/>
            <person name="Laforsch C."/>
            <person name="Lindquist E."/>
            <person name="Lopez J."/>
            <person name="Manak J.R."/>
            <person name="Muller J."/>
            <person name="Pangilinan J."/>
            <person name="Patwardhan R.P."/>
            <person name="Pitluck S."/>
            <person name="Pritham E.J."/>
            <person name="Rechtsteiner A."/>
            <person name="Rho M."/>
            <person name="Rogozin I.B."/>
            <person name="Sakarya O."/>
            <person name="Salamov A."/>
            <person name="Schaack S."/>
            <person name="Shapiro H."/>
            <person name="Shiga Y."/>
            <person name="Skalitzky C."/>
            <person name="Smith Z."/>
            <person name="Souvorov A."/>
            <person name="Sung W."/>
            <person name="Tang Z."/>
            <person name="Tsuchiya D."/>
            <person name="Tu H."/>
            <person name="Vos H."/>
            <person name="Wang M."/>
            <person name="Wolf Y.I."/>
            <person name="Yamagata H."/>
            <person name="Yamada T."/>
            <person name="Ye Y."/>
            <person name="Shaw J.R."/>
            <person name="Andrews J."/>
            <person name="Crease T.J."/>
            <person name="Tang H."/>
            <person name="Lucas S.M."/>
            <person name="Robertson H.M."/>
            <person name="Bork P."/>
            <person name="Koonin E.V."/>
            <person name="Zdobnov E.M."/>
            <person name="Grigoriev I.V."/>
            <person name="Lynch M."/>
            <person name="Boore J.L."/>
        </authorList>
    </citation>
    <scope>NUCLEOTIDE SEQUENCE [LARGE SCALE GENOMIC DNA]</scope>
</reference>
<accession>E9G3H0</accession>
<keyword evidence="4 11" id="KW-0812">Transmembrane</keyword>
<gene>
    <name evidence="13" type="ORF">DAPPUDRAFT_313560</name>
</gene>
<evidence type="ECO:0000256" key="9">
    <source>
        <dbReference type="PIRSR" id="PIRSR601508-2"/>
    </source>
</evidence>
<dbReference type="PRINTS" id="PR00177">
    <property type="entry name" value="NMDARECEPTOR"/>
</dbReference>
<dbReference type="InterPro" id="IPR001320">
    <property type="entry name" value="Iontro_rcpt_C"/>
</dbReference>
<evidence type="ECO:0000256" key="1">
    <source>
        <dbReference type="ARBA" id="ARBA00004651"/>
    </source>
</evidence>
<comment type="similarity">
    <text evidence="2">Belongs to the glutamate-gated ion channel (TC 1.A.10.1) family.</text>
</comment>
<dbReference type="GO" id="GO:0050906">
    <property type="term" value="P:detection of stimulus involved in sensory perception"/>
    <property type="evidence" value="ECO:0007669"/>
    <property type="project" value="UniProtKB-ARBA"/>
</dbReference>
<evidence type="ECO:0000256" key="3">
    <source>
        <dbReference type="ARBA" id="ARBA00022475"/>
    </source>
</evidence>
<dbReference type="OrthoDB" id="5984008at2759"/>
<dbReference type="GO" id="GO:0015276">
    <property type="term" value="F:ligand-gated monoatomic ion channel activity"/>
    <property type="evidence" value="ECO:0007669"/>
    <property type="project" value="InterPro"/>
</dbReference>
<sequence>MTRGPNGTFTYSGSSLQIIKWLAEKFKFKMSVIPINQTLANQLGTHEAAFYQLQNDQDINGIVPCFFLTMDRVERFDFTSFIWAEEFRLVLPRPGEESRLFAFIRPFQPLVWLSILVSIFVIVGAMKIFAWVYFRHDLNNCMDTSADRKHNPRDGDVKYNSIPKSYLGLTSIGFLMIYVINTLTNQGGREAFSRNSFRILAGVWVLCAMVLVNSYTGIVTSSLTTPKLKPSINSFKELAESKEVGIVIRSDTAVGSQILEATSGIYKVLGDQVRLHPDRIFVDPFKLNEKLETGHFAYPFMNTFTVAFVCSQYKKEGKCRFKVSKPLPILTGFYSSLHKKGTWYTKTISRGLMDLWESGLVKFWVNHLPTIPRADACFVSSKLRVSRPVAIQLTDLTSAFLILGIGIGLAILVFILELIYWKLLAMQKKLNEFQKETSRKKLVAV</sequence>
<organism evidence="13 14">
    <name type="scientific">Daphnia pulex</name>
    <name type="common">Water flea</name>
    <dbReference type="NCBI Taxonomy" id="6669"/>
    <lineage>
        <taxon>Eukaryota</taxon>
        <taxon>Metazoa</taxon>
        <taxon>Ecdysozoa</taxon>
        <taxon>Arthropoda</taxon>
        <taxon>Crustacea</taxon>
        <taxon>Branchiopoda</taxon>
        <taxon>Diplostraca</taxon>
        <taxon>Cladocera</taxon>
        <taxon>Anomopoda</taxon>
        <taxon>Daphniidae</taxon>
        <taxon>Daphnia</taxon>
    </lineage>
</organism>